<feature type="region of interest" description="Disordered" evidence="1">
    <location>
        <begin position="158"/>
        <end position="187"/>
    </location>
</feature>
<name>A0ABR1XRL8_9PEZI</name>
<accession>A0ABR1XRL8</accession>
<reference evidence="2 3" key="1">
    <citation type="journal article" date="2022" name="G3 (Bethesda)">
        <title>Enemy or ally: a genomic approach to elucidate the lifestyle of Phyllosticta citrichinaensis.</title>
        <authorList>
            <person name="Buijs V.A."/>
            <person name="Groenewald J.Z."/>
            <person name="Haridas S."/>
            <person name="LaButti K.M."/>
            <person name="Lipzen A."/>
            <person name="Martin F.M."/>
            <person name="Barry K."/>
            <person name="Grigoriev I.V."/>
            <person name="Crous P.W."/>
            <person name="Seidl M.F."/>
        </authorList>
    </citation>
    <scope>NUCLEOTIDE SEQUENCE [LARGE SCALE GENOMIC DNA]</scope>
    <source>
        <strain evidence="2 3">CBS 129764</strain>
    </source>
</reference>
<proteinExistence type="predicted"/>
<evidence type="ECO:0000313" key="2">
    <source>
        <dbReference type="EMBL" id="KAK8164282.1"/>
    </source>
</evidence>
<gene>
    <name evidence="2" type="ORF">IWX90DRAFT_253824</name>
</gene>
<dbReference type="Proteomes" id="UP001456524">
    <property type="component" value="Unassembled WGS sequence"/>
</dbReference>
<evidence type="ECO:0000256" key="1">
    <source>
        <dbReference type="SAM" id="MobiDB-lite"/>
    </source>
</evidence>
<sequence>MSAYGHFRPTLRQQLERIANMTDEEIRPLREELERLAEASDEFRAESLSTQARQDRALDLYLSFLRSDTLKEEHQNSSKDVIMQAAFPSDMQKMAELFCAFLSFSFSQSTKAGDRLDDQTLAQYRDDLLFRRDHILLERNEVLPSRKLFDRITETIQQLQKEDGDTDDSEERQEGKGKIQKMLPVED</sequence>
<dbReference type="EMBL" id="JBBWUH010000006">
    <property type="protein sequence ID" value="KAK8164282.1"/>
    <property type="molecule type" value="Genomic_DNA"/>
</dbReference>
<protein>
    <submittedName>
        <fullName evidence="2">Uncharacterized protein</fullName>
    </submittedName>
</protein>
<keyword evidence="3" id="KW-1185">Reference proteome</keyword>
<comment type="caution">
    <text evidence="2">The sequence shown here is derived from an EMBL/GenBank/DDBJ whole genome shotgun (WGS) entry which is preliminary data.</text>
</comment>
<organism evidence="2 3">
    <name type="scientific">Phyllosticta citrichinensis</name>
    <dbReference type="NCBI Taxonomy" id="1130410"/>
    <lineage>
        <taxon>Eukaryota</taxon>
        <taxon>Fungi</taxon>
        <taxon>Dikarya</taxon>
        <taxon>Ascomycota</taxon>
        <taxon>Pezizomycotina</taxon>
        <taxon>Dothideomycetes</taxon>
        <taxon>Dothideomycetes incertae sedis</taxon>
        <taxon>Botryosphaeriales</taxon>
        <taxon>Phyllostictaceae</taxon>
        <taxon>Phyllosticta</taxon>
    </lineage>
</organism>
<evidence type="ECO:0000313" key="3">
    <source>
        <dbReference type="Proteomes" id="UP001456524"/>
    </source>
</evidence>